<reference evidence="2" key="1">
    <citation type="submission" date="2016-10" db="EMBL/GenBank/DDBJ databases">
        <authorList>
            <person name="Geijer C."/>
            <person name="Jareborg N."/>
            <person name="Dainat J."/>
        </authorList>
    </citation>
    <scope>NUCLEOTIDE SEQUENCE [LARGE SCALE GENOMIC DNA]</scope>
    <source>
        <strain evidence="2">PYCC 4715</strain>
    </source>
</reference>
<accession>A0A1L0C6J7</accession>
<dbReference type="Gene3D" id="1.25.40.280">
    <property type="entry name" value="alix/aip1 like domains"/>
    <property type="match status" value="1"/>
</dbReference>
<name>A0A1L0C6J7_9ASCO</name>
<protein>
    <submittedName>
        <fullName evidence="1">CIC11C00000000819</fullName>
    </submittedName>
</protein>
<dbReference type="AlphaFoldDB" id="A0A1L0C6J7"/>
<sequence length="443" mass="49312">MIVLPNTPPTPKPWNPTSSVLSPGLLAARASLDSLPSTHADSVRYVVKLEDYLEGIFSLLAASLSSTILLDYATKSLLLDLCKMIPWNNVCHKKKRDLNLLKSSPTVDWCLATEIQTTVVAASFMYSQLGAALINELIELDEMAQSKETDEKWKLVANFYKKALSLANFGAEFSGLCLTSVLLDPQLFILLGKIANVGIQMSILCKFSWANRNSFNEQDTFLSKNNGVLCRVAIWILDEVKACQNIVRELESLPGDLLDLNYTDWSQYLAVFVKYASAYAGLFLSIEYYQKDKMGQAIGLINFSLLSLQSKNLSEMKPKKSKVLARVKSKIAGKRNESYISSLQSITSLKIDKSVFQELSGVVLKDLTLLFDQLVQCHLKYTKENNNLNFDEVVDWQDIHSDSKWPFGSKIPVSDVAVYAPKVLAPAPSNGVNPNFTGRGSYF</sequence>
<gene>
    <name evidence="1" type="ORF">SAMEA4029009_CIC11G00000000819</name>
</gene>
<evidence type="ECO:0000313" key="1">
    <source>
        <dbReference type="EMBL" id="SGZ58474.1"/>
    </source>
</evidence>
<dbReference type="Proteomes" id="UP000182259">
    <property type="component" value="Chromosome VI"/>
</dbReference>
<proteinExistence type="predicted"/>
<evidence type="ECO:0000313" key="2">
    <source>
        <dbReference type="Proteomes" id="UP000182259"/>
    </source>
</evidence>
<dbReference type="InterPro" id="IPR035278">
    <property type="entry name" value="DUF5355"/>
</dbReference>
<organism evidence="1 2">
    <name type="scientific">Sungouiella intermedia</name>
    <dbReference type="NCBI Taxonomy" id="45354"/>
    <lineage>
        <taxon>Eukaryota</taxon>
        <taxon>Fungi</taxon>
        <taxon>Dikarya</taxon>
        <taxon>Ascomycota</taxon>
        <taxon>Saccharomycotina</taxon>
        <taxon>Pichiomycetes</taxon>
        <taxon>Metschnikowiaceae</taxon>
        <taxon>Sungouiella</taxon>
    </lineage>
</organism>
<dbReference type="EMBL" id="LT635769">
    <property type="protein sequence ID" value="SGZ58474.1"/>
    <property type="molecule type" value="Genomic_DNA"/>
</dbReference>
<dbReference type="Pfam" id="PF17306">
    <property type="entry name" value="DUF5355"/>
    <property type="match status" value="1"/>
</dbReference>
<dbReference type="InterPro" id="IPR038499">
    <property type="entry name" value="BRO1_sf"/>
</dbReference>